<proteinExistence type="predicted"/>
<gene>
    <name evidence="2" type="ORF">RIF29_39987</name>
</gene>
<protein>
    <recommendedName>
        <fullName evidence="1">C2H2-type domain-containing protein</fullName>
    </recommendedName>
</protein>
<keyword evidence="3" id="KW-1185">Reference proteome</keyword>
<sequence length="98" mass="11033">MRFIYVPAPHTAQVISEPKPNPNPQPVCDLCGGITFSCLSDLNYHFLSVHGDMANSSNNPFQQQQPHPYKCDMCADVRIFSSLQGFNDHMIRVHGFKP</sequence>
<evidence type="ECO:0000313" key="2">
    <source>
        <dbReference type="EMBL" id="KAK7245152.1"/>
    </source>
</evidence>
<comment type="caution">
    <text evidence="2">The sequence shown here is derived from an EMBL/GenBank/DDBJ whole genome shotgun (WGS) entry which is preliminary data.</text>
</comment>
<reference evidence="2 3" key="1">
    <citation type="submission" date="2024-01" db="EMBL/GenBank/DDBJ databases">
        <title>The genomes of 5 underutilized Papilionoideae crops provide insights into root nodulation and disease resistanc.</title>
        <authorList>
            <person name="Yuan L."/>
        </authorList>
    </citation>
    <scope>NUCLEOTIDE SEQUENCE [LARGE SCALE GENOMIC DNA]</scope>
    <source>
        <strain evidence="2">ZHUSHIDOU_FW_LH</strain>
        <tissue evidence="2">Leaf</tissue>
    </source>
</reference>
<dbReference type="AlphaFoldDB" id="A0AAN9E8K6"/>
<name>A0AAN9E8K6_CROPI</name>
<evidence type="ECO:0000259" key="1">
    <source>
        <dbReference type="SMART" id="SM00355"/>
    </source>
</evidence>
<evidence type="ECO:0000313" key="3">
    <source>
        <dbReference type="Proteomes" id="UP001372338"/>
    </source>
</evidence>
<dbReference type="Proteomes" id="UP001372338">
    <property type="component" value="Unassembled WGS sequence"/>
</dbReference>
<dbReference type="InterPro" id="IPR013087">
    <property type="entry name" value="Znf_C2H2_type"/>
</dbReference>
<organism evidence="2 3">
    <name type="scientific">Crotalaria pallida</name>
    <name type="common">Smooth rattlebox</name>
    <name type="synonym">Crotalaria striata</name>
    <dbReference type="NCBI Taxonomy" id="3830"/>
    <lineage>
        <taxon>Eukaryota</taxon>
        <taxon>Viridiplantae</taxon>
        <taxon>Streptophyta</taxon>
        <taxon>Embryophyta</taxon>
        <taxon>Tracheophyta</taxon>
        <taxon>Spermatophyta</taxon>
        <taxon>Magnoliopsida</taxon>
        <taxon>eudicotyledons</taxon>
        <taxon>Gunneridae</taxon>
        <taxon>Pentapetalae</taxon>
        <taxon>rosids</taxon>
        <taxon>fabids</taxon>
        <taxon>Fabales</taxon>
        <taxon>Fabaceae</taxon>
        <taxon>Papilionoideae</taxon>
        <taxon>50 kb inversion clade</taxon>
        <taxon>genistoids sensu lato</taxon>
        <taxon>core genistoids</taxon>
        <taxon>Crotalarieae</taxon>
        <taxon>Crotalaria</taxon>
    </lineage>
</organism>
<dbReference type="EMBL" id="JAYWIO010000008">
    <property type="protein sequence ID" value="KAK7245152.1"/>
    <property type="molecule type" value="Genomic_DNA"/>
</dbReference>
<dbReference type="Gene3D" id="3.30.160.60">
    <property type="entry name" value="Classic Zinc Finger"/>
    <property type="match status" value="1"/>
</dbReference>
<feature type="domain" description="C2H2-type" evidence="1">
    <location>
        <begin position="26"/>
        <end position="50"/>
    </location>
</feature>
<feature type="domain" description="C2H2-type" evidence="1">
    <location>
        <begin position="69"/>
        <end position="94"/>
    </location>
</feature>
<dbReference type="SMART" id="SM00355">
    <property type="entry name" value="ZnF_C2H2"/>
    <property type="match status" value="2"/>
</dbReference>
<accession>A0AAN9E8K6</accession>